<organism evidence="1 2">
    <name type="scientific">Mycena maculata</name>
    <dbReference type="NCBI Taxonomy" id="230809"/>
    <lineage>
        <taxon>Eukaryota</taxon>
        <taxon>Fungi</taxon>
        <taxon>Dikarya</taxon>
        <taxon>Basidiomycota</taxon>
        <taxon>Agaricomycotina</taxon>
        <taxon>Agaricomycetes</taxon>
        <taxon>Agaricomycetidae</taxon>
        <taxon>Agaricales</taxon>
        <taxon>Marasmiineae</taxon>
        <taxon>Mycenaceae</taxon>
        <taxon>Mycena</taxon>
    </lineage>
</organism>
<name>A0AAD7J7V8_9AGAR</name>
<accession>A0AAD7J7V8</accession>
<dbReference type="EMBL" id="JARJLG010000053">
    <property type="protein sequence ID" value="KAJ7758964.1"/>
    <property type="molecule type" value="Genomic_DNA"/>
</dbReference>
<sequence length="178" mass="20319">MVYEERRRKLRFSIGTRRVQVVLPSTPGKLSGPRARLGLTCSGIVSIFSGRDVWAAMREVHATSVYLRTAPRSRSAPESTLTVGMKRNVWYNGALRDVAHEEMRGPLPYRCHVCCTPQTNGFHGPSNTNSKVRRTRRKGDRLRMIIARLSSSRCSLRHYSGLLEFLEYPFLFGRIAFF</sequence>
<dbReference type="Proteomes" id="UP001215280">
    <property type="component" value="Unassembled WGS sequence"/>
</dbReference>
<reference evidence="1" key="1">
    <citation type="submission" date="2023-03" db="EMBL/GenBank/DDBJ databases">
        <title>Massive genome expansion in bonnet fungi (Mycena s.s.) driven by repeated elements and novel gene families across ecological guilds.</title>
        <authorList>
            <consortium name="Lawrence Berkeley National Laboratory"/>
            <person name="Harder C.B."/>
            <person name="Miyauchi S."/>
            <person name="Viragh M."/>
            <person name="Kuo A."/>
            <person name="Thoen E."/>
            <person name="Andreopoulos B."/>
            <person name="Lu D."/>
            <person name="Skrede I."/>
            <person name="Drula E."/>
            <person name="Henrissat B."/>
            <person name="Morin E."/>
            <person name="Kohler A."/>
            <person name="Barry K."/>
            <person name="LaButti K."/>
            <person name="Morin E."/>
            <person name="Salamov A."/>
            <person name="Lipzen A."/>
            <person name="Mereny Z."/>
            <person name="Hegedus B."/>
            <person name="Baldrian P."/>
            <person name="Stursova M."/>
            <person name="Weitz H."/>
            <person name="Taylor A."/>
            <person name="Grigoriev I.V."/>
            <person name="Nagy L.G."/>
            <person name="Martin F."/>
            <person name="Kauserud H."/>
        </authorList>
    </citation>
    <scope>NUCLEOTIDE SEQUENCE</scope>
    <source>
        <strain evidence="1">CBHHK188m</strain>
    </source>
</reference>
<keyword evidence="2" id="KW-1185">Reference proteome</keyword>
<evidence type="ECO:0000313" key="2">
    <source>
        <dbReference type="Proteomes" id="UP001215280"/>
    </source>
</evidence>
<proteinExistence type="predicted"/>
<evidence type="ECO:0000313" key="1">
    <source>
        <dbReference type="EMBL" id="KAJ7758964.1"/>
    </source>
</evidence>
<comment type="caution">
    <text evidence="1">The sequence shown here is derived from an EMBL/GenBank/DDBJ whole genome shotgun (WGS) entry which is preliminary data.</text>
</comment>
<dbReference type="AlphaFoldDB" id="A0AAD7J7V8"/>
<gene>
    <name evidence="1" type="ORF">DFH07DRAFT_447454</name>
</gene>
<protein>
    <submittedName>
        <fullName evidence="1">Uncharacterized protein</fullName>
    </submittedName>
</protein>